<sequence length="381" mass="40453">MASNTEITPSDVTSVVLTSESYASLFGPSPPVPWAKVVEHAAKHKPKSAGSGLSTSLRYLGIFLGFLASIAALALSSSIAGWPAPLVISYAYAAMLLRFATQEHLRAPLQTLAVCFFTAAQAILTANVMDDIFGYCFVTFLMSLAFASLVYLKVSKEPLVAALAYLLHFPFVVCLLSILAGTTVPEYEYADDGTSSIVGQTRSVSDGVLKYYCLSASALTLLLLSLRNHPPLPLYDVLLNMAALISYAPLLSVLDIPSTSGALAWLAFALAMALYMLCAGANPNTLTPLLAGLLSFLIVVFKVYDSIVGLLPDDSILRFFVGSVFLGGAAVSLIFGAEKVKEFVEGLVVTFRQPRAEEEEEAPAGVYKAPADMALTGTAHV</sequence>
<keyword evidence="1" id="KW-0812">Transmembrane</keyword>
<proteinExistence type="predicted"/>
<gene>
    <name evidence="2" type="ORF">TrST_g6684</name>
</gene>
<keyword evidence="1" id="KW-1133">Transmembrane helix</keyword>
<dbReference type="AlphaFoldDB" id="A0A9W7BT82"/>
<feature type="transmembrane region" description="Helical" evidence="1">
    <location>
        <begin position="132"/>
        <end position="152"/>
    </location>
</feature>
<protein>
    <submittedName>
        <fullName evidence="2">Uncharacterized protein</fullName>
    </submittedName>
</protein>
<accession>A0A9W7BT82</accession>
<feature type="transmembrane region" description="Helical" evidence="1">
    <location>
        <begin position="286"/>
        <end position="304"/>
    </location>
</feature>
<evidence type="ECO:0000256" key="1">
    <source>
        <dbReference type="SAM" id="Phobius"/>
    </source>
</evidence>
<reference evidence="3" key="1">
    <citation type="journal article" date="2023" name="Commun. Biol.">
        <title>Genome analysis of Parmales, the sister group of diatoms, reveals the evolutionary specialization of diatoms from phago-mixotrophs to photoautotrophs.</title>
        <authorList>
            <person name="Ban H."/>
            <person name="Sato S."/>
            <person name="Yoshikawa S."/>
            <person name="Yamada K."/>
            <person name="Nakamura Y."/>
            <person name="Ichinomiya M."/>
            <person name="Sato N."/>
            <person name="Blanc-Mathieu R."/>
            <person name="Endo H."/>
            <person name="Kuwata A."/>
            <person name="Ogata H."/>
        </authorList>
    </citation>
    <scope>NUCLEOTIDE SEQUENCE [LARGE SCALE GENOMIC DNA]</scope>
    <source>
        <strain evidence="3">NIES 3701</strain>
    </source>
</reference>
<organism evidence="2 3">
    <name type="scientific">Triparma strigata</name>
    <dbReference type="NCBI Taxonomy" id="1606541"/>
    <lineage>
        <taxon>Eukaryota</taxon>
        <taxon>Sar</taxon>
        <taxon>Stramenopiles</taxon>
        <taxon>Ochrophyta</taxon>
        <taxon>Bolidophyceae</taxon>
        <taxon>Parmales</taxon>
        <taxon>Triparmaceae</taxon>
        <taxon>Triparma</taxon>
    </lineage>
</organism>
<feature type="transmembrane region" description="Helical" evidence="1">
    <location>
        <begin position="107"/>
        <end position="126"/>
    </location>
</feature>
<comment type="caution">
    <text evidence="2">The sequence shown here is derived from an EMBL/GenBank/DDBJ whole genome shotgun (WGS) entry which is preliminary data.</text>
</comment>
<feature type="transmembrane region" description="Helical" evidence="1">
    <location>
        <begin position="159"/>
        <end position="180"/>
    </location>
</feature>
<dbReference type="Proteomes" id="UP001165085">
    <property type="component" value="Unassembled WGS sequence"/>
</dbReference>
<evidence type="ECO:0000313" key="3">
    <source>
        <dbReference type="Proteomes" id="UP001165085"/>
    </source>
</evidence>
<feature type="transmembrane region" description="Helical" evidence="1">
    <location>
        <begin position="57"/>
        <end position="76"/>
    </location>
</feature>
<feature type="transmembrane region" description="Helical" evidence="1">
    <location>
        <begin position="316"/>
        <end position="337"/>
    </location>
</feature>
<dbReference type="EMBL" id="BRXY01000410">
    <property type="protein sequence ID" value="GMH93322.1"/>
    <property type="molecule type" value="Genomic_DNA"/>
</dbReference>
<feature type="transmembrane region" description="Helical" evidence="1">
    <location>
        <begin position="82"/>
        <end position="100"/>
    </location>
</feature>
<feature type="transmembrane region" description="Helical" evidence="1">
    <location>
        <begin position="262"/>
        <end position="279"/>
    </location>
</feature>
<keyword evidence="3" id="KW-1185">Reference proteome</keyword>
<keyword evidence="1" id="KW-0472">Membrane</keyword>
<name>A0A9W7BT82_9STRA</name>
<feature type="transmembrane region" description="Helical" evidence="1">
    <location>
        <begin position="238"/>
        <end position="256"/>
    </location>
</feature>
<evidence type="ECO:0000313" key="2">
    <source>
        <dbReference type="EMBL" id="GMH93322.1"/>
    </source>
</evidence>